<dbReference type="GO" id="GO:0042720">
    <property type="term" value="C:mitochondrial inner membrane peptidase complex"/>
    <property type="evidence" value="ECO:0007669"/>
    <property type="project" value="InterPro"/>
</dbReference>
<proteinExistence type="predicted"/>
<name>A0A7U2NQ28_PHANO</name>
<dbReference type="VEuPathDB" id="FungiDB:JI435_116730"/>
<accession>A0A7U2NQ28</accession>
<dbReference type="OMA" id="TTSWEPI"/>
<dbReference type="Pfam" id="PF11093">
    <property type="entry name" value="Mitochondr_Som1"/>
    <property type="match status" value="1"/>
</dbReference>
<evidence type="ECO:0000313" key="1">
    <source>
        <dbReference type="EMBL" id="QRD06285.1"/>
    </source>
</evidence>
<reference evidence="2" key="1">
    <citation type="journal article" date="2021" name="BMC Genomics">
        <title>Chromosome-level genome assembly and manually-curated proteome of model necrotroph Parastagonospora nodorum Sn15 reveals a genome-wide trove of candidate effector homologs, and redundancy of virulence-related functions within an accessory chromosome.</title>
        <authorList>
            <person name="Bertazzoni S."/>
            <person name="Jones D.A.B."/>
            <person name="Phan H.T."/>
            <person name="Tan K.-C."/>
            <person name="Hane J.K."/>
        </authorList>
    </citation>
    <scope>NUCLEOTIDE SEQUENCE [LARGE SCALE GENOMIC DNA]</scope>
    <source>
        <strain evidence="2">SN15 / ATCC MYA-4574 / FGSC 10173)</strain>
    </source>
</reference>
<protein>
    <recommendedName>
        <fullName evidence="3">Mitochondrial export protein Som1</fullName>
    </recommendedName>
</protein>
<dbReference type="EMBL" id="CP069042">
    <property type="protein sequence ID" value="QRD06285.1"/>
    <property type="molecule type" value="Genomic_DNA"/>
</dbReference>
<dbReference type="OrthoDB" id="3983163at2759"/>
<evidence type="ECO:0008006" key="3">
    <source>
        <dbReference type="Google" id="ProtNLM"/>
    </source>
</evidence>
<evidence type="ECO:0000313" key="2">
    <source>
        <dbReference type="Proteomes" id="UP000663193"/>
    </source>
</evidence>
<dbReference type="Proteomes" id="UP000663193">
    <property type="component" value="Chromosome 20"/>
</dbReference>
<dbReference type="InterPro" id="IPR024645">
    <property type="entry name" value="Mitochondr_Som1"/>
</dbReference>
<dbReference type="AlphaFoldDB" id="A0A7U2NQ28"/>
<keyword evidence="2" id="KW-1185">Reference proteome</keyword>
<organism evidence="1 2">
    <name type="scientific">Phaeosphaeria nodorum (strain SN15 / ATCC MYA-4574 / FGSC 10173)</name>
    <name type="common">Glume blotch fungus</name>
    <name type="synonym">Parastagonospora nodorum</name>
    <dbReference type="NCBI Taxonomy" id="321614"/>
    <lineage>
        <taxon>Eukaryota</taxon>
        <taxon>Fungi</taxon>
        <taxon>Dikarya</taxon>
        <taxon>Ascomycota</taxon>
        <taxon>Pezizomycotina</taxon>
        <taxon>Dothideomycetes</taxon>
        <taxon>Pleosporomycetidae</taxon>
        <taxon>Pleosporales</taxon>
        <taxon>Pleosporineae</taxon>
        <taxon>Phaeosphaeriaceae</taxon>
        <taxon>Parastagonospora</taxon>
    </lineage>
</organism>
<dbReference type="KEGG" id="pno:SNOG_11673"/>
<dbReference type="RefSeq" id="XP_001801913.1">
    <property type="nucleotide sequence ID" value="XM_001801861.1"/>
</dbReference>
<gene>
    <name evidence="1" type="ORF">JI435_116730</name>
</gene>
<sequence length="95" mass="10478">MTPPLPIHSLSELESQINVLPNGKARKPPIKLSDCALKELVQYKCNISVPKDDTKEPPTIICEPVVRLLRQCEGGLSVETTAWEGWKAKQNKSAA</sequence>